<dbReference type="InterPro" id="IPR036412">
    <property type="entry name" value="HAD-like_sf"/>
</dbReference>
<dbReference type="GO" id="GO:0016787">
    <property type="term" value="F:hydrolase activity"/>
    <property type="evidence" value="ECO:0007669"/>
    <property type="project" value="UniProtKB-KW"/>
</dbReference>
<evidence type="ECO:0000313" key="2">
    <source>
        <dbReference type="EMBL" id="KAK3271620.1"/>
    </source>
</evidence>
<comment type="caution">
    <text evidence="2">The sequence shown here is derived from an EMBL/GenBank/DDBJ whole genome shotgun (WGS) entry which is preliminary data.</text>
</comment>
<evidence type="ECO:0000256" key="1">
    <source>
        <dbReference type="ARBA" id="ARBA00022801"/>
    </source>
</evidence>
<accession>A0AAE0G5H0</accession>
<dbReference type="AlphaFoldDB" id="A0AAE0G5H0"/>
<dbReference type="Proteomes" id="UP001190700">
    <property type="component" value="Unassembled WGS sequence"/>
</dbReference>
<sequence length="424" mass="45161">MNEAKDSGEGSLLSFASSSYARTSHKAHTQASTCRPSAAAHAKCSSFPSLTATRSFKLKDKNRAVPLRGMCPSATLSRTRRSSQGPRRMHSTNVDAFACHAHHIYAGGSLPSAESTPLKLLTFDLDDTLWPTAAVVASANSALVQGLREVGAEAAEVSSIQDRIRTIRQASPTKLSYSNMRILAVESLLADVAPVEISSWAAVGNFSAADAVIAEDWVRSGSWEALRGKVAEGLFSVWLEERHAAAEASLFPGAAEALQHCRDDHPECIIGAVTNARGDPKCMPSLCELFDFTVSGEDPEVFPHAKPAPRIFEVALTKAEQLHMGCDFNSSSGGAPDTYRVHQGWVHVGDCLVNDVDASKAMGAKTVWLDFDSDEDASPSFSTASPEVVAERCAAAAAALSGGRVDKQIGDIRELPSALQDLCY</sequence>
<organism evidence="2 3">
    <name type="scientific">Cymbomonas tetramitiformis</name>
    <dbReference type="NCBI Taxonomy" id="36881"/>
    <lineage>
        <taxon>Eukaryota</taxon>
        <taxon>Viridiplantae</taxon>
        <taxon>Chlorophyta</taxon>
        <taxon>Pyramimonadophyceae</taxon>
        <taxon>Pyramimonadales</taxon>
        <taxon>Pyramimonadaceae</taxon>
        <taxon>Cymbomonas</taxon>
    </lineage>
</organism>
<dbReference type="Gene3D" id="1.20.120.1600">
    <property type="match status" value="1"/>
</dbReference>
<dbReference type="PANTHER" id="PTHR43316:SF8">
    <property type="entry name" value="HAD FAMILY HYDROLASE"/>
    <property type="match status" value="1"/>
</dbReference>
<name>A0AAE0G5H0_9CHLO</name>
<dbReference type="InterPro" id="IPR023214">
    <property type="entry name" value="HAD_sf"/>
</dbReference>
<protein>
    <submittedName>
        <fullName evidence="2">Uncharacterized protein</fullName>
    </submittedName>
</protein>
<dbReference type="PANTHER" id="PTHR43316">
    <property type="entry name" value="HYDROLASE, HALOACID DELAHOGENASE-RELATED"/>
    <property type="match status" value="1"/>
</dbReference>
<dbReference type="InterPro" id="IPR051540">
    <property type="entry name" value="S-2-haloacid_dehalogenase"/>
</dbReference>
<keyword evidence="1" id="KW-0378">Hydrolase</keyword>
<dbReference type="EMBL" id="LGRX02009534">
    <property type="protein sequence ID" value="KAK3271620.1"/>
    <property type="molecule type" value="Genomic_DNA"/>
</dbReference>
<dbReference type="Pfam" id="PF00702">
    <property type="entry name" value="Hydrolase"/>
    <property type="match status" value="1"/>
</dbReference>
<dbReference type="SUPFAM" id="SSF56784">
    <property type="entry name" value="HAD-like"/>
    <property type="match status" value="1"/>
</dbReference>
<dbReference type="Gene3D" id="3.40.50.1000">
    <property type="entry name" value="HAD superfamily/HAD-like"/>
    <property type="match status" value="1"/>
</dbReference>
<gene>
    <name evidence="2" type="ORF">CYMTET_20044</name>
</gene>
<proteinExistence type="predicted"/>
<keyword evidence="3" id="KW-1185">Reference proteome</keyword>
<reference evidence="2 3" key="1">
    <citation type="journal article" date="2015" name="Genome Biol. Evol.">
        <title>Comparative Genomics of a Bacterivorous Green Alga Reveals Evolutionary Causalities and Consequences of Phago-Mixotrophic Mode of Nutrition.</title>
        <authorList>
            <person name="Burns J.A."/>
            <person name="Paasch A."/>
            <person name="Narechania A."/>
            <person name="Kim E."/>
        </authorList>
    </citation>
    <scope>NUCLEOTIDE SEQUENCE [LARGE SCALE GENOMIC DNA]</scope>
    <source>
        <strain evidence="2 3">PLY_AMNH</strain>
    </source>
</reference>
<evidence type="ECO:0000313" key="3">
    <source>
        <dbReference type="Proteomes" id="UP001190700"/>
    </source>
</evidence>